<feature type="transmembrane region" description="Helical" evidence="1">
    <location>
        <begin position="501"/>
        <end position="525"/>
    </location>
</feature>
<feature type="transmembrane region" description="Helical" evidence="1">
    <location>
        <begin position="423"/>
        <end position="448"/>
    </location>
</feature>
<keyword evidence="1" id="KW-1133">Transmembrane helix</keyword>
<keyword evidence="1" id="KW-0472">Membrane</keyword>
<sequence length="659" mass="72948">MGTGPYPSAEELNAPLICDDEEAQAYEMRDMLPAQDTTSNLTETGDDIRELRYSDNRPIWEKIWCGPINPEDEPPKFHLRWKTLKYLDGLPKRLFNSNLGNKALVRYGILIIYVSIWFSIVSSILFPYLLRAPVFSQNGSGEDITIMPLTCTQSLKSWKGENNACGTNAEFCTTTDNDFFVRCPALCDRAWIYSAQTVGNQRVKYREFNIGGGPTKDNAILSHPYRGDSAICSSAYHSGLISGLSGGCVRVSSQGPQAKFLSVNGKSGLSVGFDSFFPLSFAFTEMQDGIASGCYDPRSLVMALNIVFSLPIFFLYEAVIGYWTVTLAGFWTLLLIFDPPMLTDPTDLTTVAELISVGFERLLPLSFILYVIWKASVKRTLDNGSPLVKATLWFPMFWLGVMNNVTFDRLPVDRLTLKDLKELAGALLAVGSIISTILICAVIQTYSIWKSGRFAKYFKVLITVIMGVIALTLIPGLNLRIHHYILGMTLVMFCSTRGASAYLFQGILIGLVISGVGTWGFASIVETDLSLLRGEAGAAFMPPIFDFNESQPLTISWHPRNETAIPSELDGYSLLINDVERYVGPSSQIDLDLLLDGNLAFARLVLDSQQKSENNSIPLYIRVAHANTKNPIDKRGDYTNAAILQFPEGLWQDPSPGVS</sequence>
<dbReference type="STRING" id="284590.Q6CU39"/>
<keyword evidence="1" id="KW-0812">Transmembrane</keyword>
<dbReference type="Proteomes" id="UP000000598">
    <property type="component" value="Chromosome C"/>
</dbReference>
<dbReference type="Pfam" id="PF03815">
    <property type="entry name" value="LCCL"/>
    <property type="match status" value="1"/>
</dbReference>
<dbReference type="PaxDb" id="284590-Q6CU39"/>
<dbReference type="InterPro" id="IPR051957">
    <property type="entry name" value="CRISP-LCCL_domain"/>
</dbReference>
<feature type="transmembrane region" description="Helical" evidence="1">
    <location>
        <begin position="460"/>
        <end position="481"/>
    </location>
</feature>
<feature type="transmembrane region" description="Helical" evidence="1">
    <location>
        <begin position="104"/>
        <end position="130"/>
    </location>
</feature>
<dbReference type="eggNOG" id="ENOG502QUEX">
    <property type="taxonomic scope" value="Eukaryota"/>
</dbReference>
<dbReference type="PANTHER" id="PTHR31331:SF1">
    <property type="entry name" value="CYSTEINE RICH SECRETORY PROTEIN LCCL DOMAIN CONTAINING 2"/>
    <property type="match status" value="1"/>
</dbReference>
<organism evidence="3 4">
    <name type="scientific">Kluyveromyces lactis (strain ATCC 8585 / CBS 2359 / DSM 70799 / NBRC 1267 / NRRL Y-1140 / WM37)</name>
    <name type="common">Yeast</name>
    <name type="synonym">Candida sphaerica</name>
    <dbReference type="NCBI Taxonomy" id="284590"/>
    <lineage>
        <taxon>Eukaryota</taxon>
        <taxon>Fungi</taxon>
        <taxon>Dikarya</taxon>
        <taxon>Ascomycota</taxon>
        <taxon>Saccharomycotina</taxon>
        <taxon>Saccharomycetes</taxon>
        <taxon>Saccharomycetales</taxon>
        <taxon>Saccharomycetaceae</taxon>
        <taxon>Kluyveromyces</taxon>
    </lineage>
</organism>
<feature type="transmembrane region" description="Helical" evidence="1">
    <location>
        <begin position="306"/>
        <end position="334"/>
    </location>
</feature>
<dbReference type="Gene3D" id="2.170.130.20">
    <property type="entry name" value="LCCL-like domain"/>
    <property type="match status" value="1"/>
</dbReference>
<dbReference type="InterPro" id="IPR004043">
    <property type="entry name" value="LCCL"/>
</dbReference>
<evidence type="ECO:0000256" key="1">
    <source>
        <dbReference type="SAM" id="Phobius"/>
    </source>
</evidence>
<dbReference type="FunCoup" id="Q6CU39">
    <property type="interactions" value="18"/>
</dbReference>
<dbReference type="RefSeq" id="XP_452550.1">
    <property type="nucleotide sequence ID" value="XM_452550.1"/>
</dbReference>
<evidence type="ECO:0000313" key="3">
    <source>
        <dbReference type="EMBL" id="CAH01401.1"/>
    </source>
</evidence>
<keyword evidence="4" id="KW-1185">Reference proteome</keyword>
<dbReference type="GeneID" id="2892395"/>
<feature type="transmembrane region" description="Helical" evidence="1">
    <location>
        <begin position="354"/>
        <end position="373"/>
    </location>
</feature>
<proteinExistence type="predicted"/>
<dbReference type="PROSITE" id="PS50820">
    <property type="entry name" value="LCCL"/>
    <property type="match status" value="1"/>
</dbReference>
<dbReference type="KEGG" id="kla:KLLA0_C07865g"/>
<accession>Q6CU39</accession>
<feature type="domain" description="LCCL" evidence="2">
    <location>
        <begin position="181"/>
        <end position="263"/>
    </location>
</feature>
<gene>
    <name evidence="3" type="ORF">KLLA0_C07865g</name>
</gene>
<evidence type="ECO:0000313" key="4">
    <source>
        <dbReference type="Proteomes" id="UP000000598"/>
    </source>
</evidence>
<name>Q6CU39_KLULA</name>
<dbReference type="InParanoid" id="Q6CU39"/>
<reference evidence="3 4" key="1">
    <citation type="journal article" date="2004" name="Nature">
        <title>Genome evolution in yeasts.</title>
        <authorList>
            <consortium name="Genolevures"/>
            <person name="Dujon B."/>
            <person name="Sherman D."/>
            <person name="Fischer G."/>
            <person name="Durrens P."/>
            <person name="Casaregola S."/>
            <person name="Lafontaine I."/>
            <person name="de Montigny J."/>
            <person name="Marck C."/>
            <person name="Neuveglise C."/>
            <person name="Talla E."/>
            <person name="Goffard N."/>
            <person name="Frangeul L."/>
            <person name="Aigle M."/>
            <person name="Anthouard V."/>
            <person name="Babour A."/>
            <person name="Barbe V."/>
            <person name="Barnay S."/>
            <person name="Blanchin S."/>
            <person name="Beckerich J.M."/>
            <person name="Beyne E."/>
            <person name="Bleykasten C."/>
            <person name="Boisrame A."/>
            <person name="Boyer J."/>
            <person name="Cattolico L."/>
            <person name="Confanioleri F."/>
            <person name="de Daruvar A."/>
            <person name="Despons L."/>
            <person name="Fabre E."/>
            <person name="Fairhead C."/>
            <person name="Ferry-Dumazet H."/>
            <person name="Groppi A."/>
            <person name="Hantraye F."/>
            <person name="Hennequin C."/>
            <person name="Jauniaux N."/>
            <person name="Joyet P."/>
            <person name="Kachouri R."/>
            <person name="Kerrest A."/>
            <person name="Koszul R."/>
            <person name="Lemaire M."/>
            <person name="Lesur I."/>
            <person name="Ma L."/>
            <person name="Muller H."/>
            <person name="Nicaud J.M."/>
            <person name="Nikolski M."/>
            <person name="Oztas S."/>
            <person name="Ozier-Kalogeropoulos O."/>
            <person name="Pellenz S."/>
            <person name="Potier S."/>
            <person name="Richard G.F."/>
            <person name="Straub M.L."/>
            <person name="Suleau A."/>
            <person name="Swennene D."/>
            <person name="Tekaia F."/>
            <person name="Wesolowski-Louvel M."/>
            <person name="Westhof E."/>
            <person name="Wirth B."/>
            <person name="Zeniou-Meyer M."/>
            <person name="Zivanovic I."/>
            <person name="Bolotin-Fukuhara M."/>
            <person name="Thierry A."/>
            <person name="Bouchier C."/>
            <person name="Caudron B."/>
            <person name="Scarpelli C."/>
            <person name="Gaillardin C."/>
            <person name="Weissenbach J."/>
            <person name="Wincker P."/>
            <person name="Souciet J.L."/>
        </authorList>
    </citation>
    <scope>NUCLEOTIDE SEQUENCE [LARGE SCALE GENOMIC DNA]</scope>
    <source>
        <strain evidence="4">ATCC 8585 / CBS 2359 / DSM 70799 / NBRC 1267 / NRRL Y-1140 / WM37</strain>
    </source>
</reference>
<evidence type="ECO:0000259" key="2">
    <source>
        <dbReference type="PROSITE" id="PS50820"/>
    </source>
</evidence>
<protein>
    <submittedName>
        <fullName evidence="3">KLLA0C07865p</fullName>
    </submittedName>
</protein>
<dbReference type="PANTHER" id="PTHR31331">
    <property type="entry name" value="LCCL DOMAIN PROTEIN (AFU_ORTHOLOGUE AFUA_5G08630)"/>
    <property type="match status" value="1"/>
</dbReference>
<dbReference type="EMBL" id="CR382123">
    <property type="protein sequence ID" value="CAH01401.1"/>
    <property type="molecule type" value="Genomic_DNA"/>
</dbReference>
<dbReference type="InterPro" id="IPR036609">
    <property type="entry name" value="LCCL_sf"/>
</dbReference>
<dbReference type="SUPFAM" id="SSF69848">
    <property type="entry name" value="LCCL domain"/>
    <property type="match status" value="1"/>
</dbReference>
<dbReference type="AlphaFoldDB" id="Q6CU39"/>
<dbReference type="OMA" id="HWDKTVL"/>
<dbReference type="HOGENOM" id="CLU_011125_2_0_1"/>